<dbReference type="EMBL" id="QURH01000175">
    <property type="protein sequence ID" value="RFU41973.1"/>
    <property type="molecule type" value="Genomic_DNA"/>
</dbReference>
<gene>
    <name evidence="3" type="ORF">DZF91_09035</name>
</gene>
<dbReference type="Pfam" id="PF00174">
    <property type="entry name" value="Oxidored_molyb"/>
    <property type="match status" value="1"/>
</dbReference>
<protein>
    <submittedName>
        <fullName evidence="3">Molybdopterin-binding oxidoreductase</fullName>
    </submittedName>
</protein>
<proteinExistence type="predicted"/>
<comment type="caution">
    <text evidence="3">The sequence shown here is derived from an EMBL/GenBank/DDBJ whole genome shotgun (WGS) entry which is preliminary data.</text>
</comment>
<dbReference type="PANTHER" id="PTHR43032">
    <property type="entry name" value="PROTEIN-METHIONINE-SULFOXIDE REDUCTASE"/>
    <property type="match status" value="1"/>
</dbReference>
<feature type="domain" description="Oxidoreductase molybdopterin-binding" evidence="2">
    <location>
        <begin position="53"/>
        <end position="186"/>
    </location>
</feature>
<dbReference type="SUPFAM" id="SSF56524">
    <property type="entry name" value="Oxidoreductase molybdopterin-binding domain"/>
    <property type="match status" value="1"/>
</dbReference>
<sequence>MSLDGRSPDRVALDPVKPDPVLPPGQVPVARHRPFGLPRFGPVVPRTDGPAVVTVTGAVRHPVQVRAADLAGLPNRTTRVADLHCVTTWSVLDLSWAGVPFRDVHAYLTERTRPWSAVRWVTFRGLDGYASTLRLDDALAPDVLLADTLDGAPLDPDVGAPLRLVAPAHYGYKNVKHVCQIEYRTAYDAGSAGWKGHPRGRVAREERSRHLPGRVWRPVWRAVLPRARAAYESGRAHTNGGRP</sequence>
<reference evidence="3 4" key="1">
    <citation type="submission" date="2018-08" db="EMBL/GenBank/DDBJ databases">
        <title>Actinomadura jelena sp. nov., a novel Actinomycete isolated from soil in Chad.</title>
        <authorList>
            <person name="Shi L."/>
        </authorList>
    </citation>
    <scope>NUCLEOTIDE SEQUENCE [LARGE SCALE GENOMIC DNA]</scope>
    <source>
        <strain evidence="3 4">NEAU-G17</strain>
    </source>
</reference>
<dbReference type="OrthoDB" id="9795587at2"/>
<dbReference type="Proteomes" id="UP000261811">
    <property type="component" value="Unassembled WGS sequence"/>
</dbReference>
<evidence type="ECO:0000313" key="4">
    <source>
        <dbReference type="Proteomes" id="UP000261811"/>
    </source>
</evidence>
<organism evidence="3 4">
    <name type="scientific">Actinomadura logoneensis</name>
    <dbReference type="NCBI Taxonomy" id="2293572"/>
    <lineage>
        <taxon>Bacteria</taxon>
        <taxon>Bacillati</taxon>
        <taxon>Actinomycetota</taxon>
        <taxon>Actinomycetes</taxon>
        <taxon>Streptosporangiales</taxon>
        <taxon>Thermomonosporaceae</taxon>
        <taxon>Actinomadura</taxon>
    </lineage>
</organism>
<keyword evidence="4" id="KW-1185">Reference proteome</keyword>
<evidence type="ECO:0000313" key="3">
    <source>
        <dbReference type="EMBL" id="RFU41973.1"/>
    </source>
</evidence>
<name>A0A372JPM8_9ACTN</name>
<dbReference type="InterPro" id="IPR000572">
    <property type="entry name" value="OxRdtase_Mopterin-bd_dom"/>
</dbReference>
<evidence type="ECO:0000256" key="1">
    <source>
        <dbReference type="SAM" id="MobiDB-lite"/>
    </source>
</evidence>
<dbReference type="InterPro" id="IPR036374">
    <property type="entry name" value="OxRdtase_Mopterin-bd_sf"/>
</dbReference>
<dbReference type="Gene3D" id="3.90.420.10">
    <property type="entry name" value="Oxidoreductase, molybdopterin-binding domain"/>
    <property type="match status" value="1"/>
</dbReference>
<feature type="compositionally biased region" description="Basic and acidic residues" evidence="1">
    <location>
        <begin position="1"/>
        <end position="12"/>
    </location>
</feature>
<dbReference type="AlphaFoldDB" id="A0A372JPM8"/>
<accession>A0A372JPM8</accession>
<evidence type="ECO:0000259" key="2">
    <source>
        <dbReference type="Pfam" id="PF00174"/>
    </source>
</evidence>
<feature type="region of interest" description="Disordered" evidence="1">
    <location>
        <begin position="1"/>
        <end position="25"/>
    </location>
</feature>